<dbReference type="FunFam" id="2.60.40.10:FF:000032">
    <property type="entry name" value="palladin isoform X1"/>
    <property type="match status" value="2"/>
</dbReference>
<feature type="region of interest" description="Disordered" evidence="13">
    <location>
        <begin position="737"/>
        <end position="774"/>
    </location>
</feature>
<keyword evidence="3" id="KW-0964">Secreted</keyword>
<organism evidence="15">
    <name type="scientific">Aquarana catesbeiana</name>
    <name type="common">American bullfrog</name>
    <name type="synonym">Rana catesbeiana</name>
    <dbReference type="NCBI Taxonomy" id="8400"/>
    <lineage>
        <taxon>Eukaryota</taxon>
        <taxon>Metazoa</taxon>
        <taxon>Chordata</taxon>
        <taxon>Craniata</taxon>
        <taxon>Vertebrata</taxon>
        <taxon>Euteleostomi</taxon>
        <taxon>Amphibia</taxon>
        <taxon>Batrachia</taxon>
        <taxon>Anura</taxon>
        <taxon>Neobatrachia</taxon>
        <taxon>Ranoidea</taxon>
        <taxon>Ranidae</taxon>
        <taxon>Aquarana</taxon>
    </lineage>
</organism>
<keyword evidence="6" id="KW-0732">Signal</keyword>
<keyword evidence="12" id="KW-0393">Immunoglobulin domain</keyword>
<dbReference type="FunFam" id="2.60.40.10:FF:000537">
    <property type="entry name" value="immunoglobulin superfamily member 10"/>
    <property type="match status" value="1"/>
</dbReference>
<gene>
    <name evidence="15" type="ORF">AB205_0081880</name>
</gene>
<feature type="compositionally biased region" description="Basic and acidic residues" evidence="13">
    <location>
        <begin position="763"/>
        <end position="774"/>
    </location>
</feature>
<feature type="domain" description="Ig-like" evidence="14">
    <location>
        <begin position="2266"/>
        <end position="2346"/>
    </location>
</feature>
<dbReference type="InterPro" id="IPR003591">
    <property type="entry name" value="Leu-rich_rpt_typical-subtyp"/>
</dbReference>
<dbReference type="InterPro" id="IPR003598">
    <property type="entry name" value="Ig_sub2"/>
</dbReference>
<dbReference type="InterPro" id="IPR001611">
    <property type="entry name" value="Leu-rich_rpt"/>
</dbReference>
<feature type="compositionally biased region" description="Polar residues" evidence="13">
    <location>
        <begin position="831"/>
        <end position="841"/>
    </location>
</feature>
<dbReference type="InterPro" id="IPR013098">
    <property type="entry name" value="Ig_I-set"/>
</dbReference>
<dbReference type="Pfam" id="PF13927">
    <property type="entry name" value="Ig_3"/>
    <property type="match status" value="6"/>
</dbReference>
<dbReference type="InterPro" id="IPR000483">
    <property type="entry name" value="Cys-rich_flank_reg_C"/>
</dbReference>
<keyword evidence="7" id="KW-0677">Repeat</keyword>
<evidence type="ECO:0000313" key="15">
    <source>
        <dbReference type="EMBL" id="PIO36591.1"/>
    </source>
</evidence>
<dbReference type="SMART" id="SM00013">
    <property type="entry name" value="LRRNT"/>
    <property type="match status" value="1"/>
</dbReference>
<dbReference type="InterPro" id="IPR036179">
    <property type="entry name" value="Ig-like_dom_sf"/>
</dbReference>
<keyword evidence="9" id="KW-0472">Membrane</keyword>
<dbReference type="FunFam" id="2.60.40.10:FF:000063">
    <property type="entry name" value="neural cell adhesion molecule L1"/>
    <property type="match status" value="1"/>
</dbReference>
<evidence type="ECO:0000256" key="2">
    <source>
        <dbReference type="ARBA" id="ARBA00004613"/>
    </source>
</evidence>
<dbReference type="SMART" id="SM00409">
    <property type="entry name" value="IG"/>
    <property type="match status" value="12"/>
</dbReference>
<dbReference type="InterPro" id="IPR007110">
    <property type="entry name" value="Ig-like_dom"/>
</dbReference>
<feature type="compositionally biased region" description="Basic and acidic residues" evidence="13">
    <location>
        <begin position="737"/>
        <end position="751"/>
    </location>
</feature>
<feature type="domain" description="Ig-like" evidence="14">
    <location>
        <begin position="482"/>
        <end position="575"/>
    </location>
</feature>
<dbReference type="InterPro" id="IPR003599">
    <property type="entry name" value="Ig_sub"/>
</dbReference>
<dbReference type="PANTHER" id="PTHR45842:SF4">
    <property type="entry name" value="MATRIX-REMODELING-ASSOCIATED PROTEIN 5"/>
    <property type="match status" value="1"/>
</dbReference>
<evidence type="ECO:0000256" key="7">
    <source>
        <dbReference type="ARBA" id="ARBA00022737"/>
    </source>
</evidence>
<keyword evidence="10" id="KW-1015">Disulfide bond</keyword>
<sequence length="2835" mass="317532">MCLFAFAIWKKMKTLTRMFSRIHLWLLPVIIITLRFPQSVLSCPHPCACYVNTEVHCTFRSLATVPTRIPKHVERINLGFNSIQSIPENSFVGLSKLEMLLIHSNDVQNIPNGAFRDLNSLQVFKMSYNKLKVITSHTFHGLSSLTRLHIDHNKIDSIHPNAFNGLTALRLLHLEGNLLHQLHPNTFCTFSFLDYFRQSTLKHLYLSDNMLQTLPASMIQTMPLLENLYLHGNPWACDCQLKWLLEWDEQSNGVLKCKKDRAYENGQLCPMCSTPRHLQNQEIQGLKDMSCSRPFISSPFRINSSDTSSEDDDNDLPPLELNKGFIGHIILNMTDEHGNTVNLECQMKETEDFSKIQWNQLHPEEIDINATFAVDFECPMTRDNYEKLWKLIAYYSEVPVKLERELLFTDSSKVTYRYKQNLDHDSYYYTGVKAVISAEPEWVMQSVVKLQLNRRLSTSKKVTLSFSTQLSQSLHTKDIQYPKNSWVMINRNDRTKTSYSVIKGQVCQLNCNVKSSEAPTFEWTLPDGTTVKAPHNDPNSKYSVATGGQLVIKSADFSDSGMYHCIARVKHEVVTLPIRVVVQPPSNEISENNVKVVTKTIGEPITLTCNALANPDADVNWILPSNNIINSGTNKTGAYFLNNGSLFISNTKLTDNGLYRCIAINQYGEDHYSVQVAILKKLSEQLNKVTIIKKRPIVKVSTKAKYDLIDDDRGSGERVEEEKDKYYNVQDKVKYGKDKSSSVGRGEGKNNRKDRKKMNTWKNTEKYKESNVAEGRRKFESRKRLIGGNKQIDPKQWASILAKVRGRNILKTTEFPLLTSPRATTAPATTHDLTPPSSLSKPSFITESAIVEEASADEDELLYITSSPQVTIRQYDDLTTSPADITTVGTTEESDDYNEISFETEVEKTLTAEPPDTVTTLATSSVDTTTLDNTDIEDSIYSTGEEDLRPFTEEEEDTNIQLYDTDDLAGTVSTEQESLIDDFSTMGTETFTIEQNVRIHDTENHFIDITTPSYATTEFSTFVKSTAIQSTPFALDELVTTENEISFTTAPNLSGEISNNDNINFWDVDNDISSPSPTRTSIPENEQIVFKAIDSIIPKSTGSFPTQSPATTSKNYFVPISSAPVTEFFREDSIRPTENIVDTYNSHESQAFSVETGQQLVTTTLSPHTLIISSDRKEVVTFAVPETTTIRTTPEQRQLATTTSQPITHGNVQYPRRRNYGRRKFRPNRFRQNQIVPTVPSYRDANVITQKPFVIESEDKSTNIVSYPLDNIIYQHVEITQPAIKLATSSPAVPQISEKGVLVHIPFTTPAAETQTSKILELPIVAPVTTAQTEQKSDGIHSTRHAEDYVTRSNQYIILSKADKPFSHSTTPRYFITYSPPSRPATNLDTSKDPDEEVYTAVDQSVITEPSPVLVEEPPSATTEAAHIENFLKELNNRQNKVPERAITLPVQVTQKTDHFIKYFNKAQNVPKLFPTTTTVQTIQKMTTTANREENDHTTVHIHSGSKESPGRPVHQTTTSSSGKYATVFPVTKKVFVPTTHYHLSLPSMPFVPTQPPVPTRTTDQEAVNELDPNTSIKNKIFVQSKQENVKDVYTTRLNNSLLYNTKYYHKPRVVNNHHHAVVPPYYNPSRATIRPPLIGTQGPLRYFITNQPLSVTNKPEITAYTAQERKTYTPYISTTPPTTTTTTVIPLFRPRPATPNKYNQGQRITPYYRPFGNNVITDGKGTAMRFPYHVNPYYINPRNPYRLNRTRHFQFAATPKPNLPSIVVPDNATPRTWTTTLIPTTTRTTTPPVPAMTKVSTISTTLAVTTSPYIAQTRMSQTLHPYWYYFNVNQRPRLTSSKAEPTPQPPIIARVQESKPRIITTGFQFVSLPYEMDAIFPCETTGEPKPTTTWTKLATGAVMTSSTRIQRFEVLDNGTLHIQNLQLQDRGQYMCTAQNKHGIDKMTVTLAVIANQPKMLSSRYRDILIYLGDTITLDCNATGIPTPHISWILPDRRIVRTVSTAESHIMLLPNGSLSIKEVTFPDRGSYKCVASNVAGADSLTVKLQVSPLPPIIQQEKVENISLPQSHSIFIHCSAKGAPPPTIRWVLSDGTQVRPSQFANGNIFVFPNGTLYIRNSSPRDIGKYECIAANVVGAARRIVHLDVKKYPLNAKITASSPQKTDVSYGGTLRLECSAAGDPWPRIMWRLPSKRLVDSFFSFDSRIKTFANGTLIIYSVTEKDAGDYLCMARNKLGDDYMVLKVNVMMKAAKIQFKNDIDHKVTYGGDLKVDCVATGVPNPEISWSLPDGSMINNVMQSDDSGTRTRRYVVFNNGTLYFNEVGMKEQGDYTCYAVNQVGQDEMRVSVKILPEKPAIKNKTYSIINVPYGDVITVSCEAKGEPVPKITWLSPSSKPIPASSDKYLIYQDGTLLIQKAQRSDSGNYTCLAQNNGGEDKKVVQIQVNVLPPKINGYSDKILTVKQSAMKDTRLLIDCKAEGIPTPRVMWAFPEGVILPAPYYGNRITVHRNGTLDIKVLRKTDSVQLVCIARNEGGEAKLVAQLTVNEPAVKPQFTSENEIVVVSEGHVAKLNCSAVGIPEPHLIWILPNGTEINSGSHLHRLFHKQDGTLHIGSVAMADGGTYRCRALNIAGSADRLVILQIGQKPQMSSNYNNLVSIINGETLQLHCTTQGEPRPHISWTLPNGIVIDRPQVKGRISLLQNGTLIIKDTSVYDRGSYQCKATTQYGSSTMNVPVIVIAYPPRITTSPAPVIYARPGSSIQLNCMSIGIPKAEITWELPDKSQLTAGAQSRLYGNKFLHPQGTLVIQHSSKRDAGYYKCTAKNILGSDTKSTYIHVY</sequence>
<dbReference type="InterPro" id="IPR032675">
    <property type="entry name" value="LRR_dom_sf"/>
</dbReference>
<dbReference type="PANTHER" id="PTHR45842">
    <property type="entry name" value="SYNAPTIC ADHESION-LIKE MOLECULE SALM"/>
    <property type="match status" value="1"/>
</dbReference>
<dbReference type="Pfam" id="PF13855">
    <property type="entry name" value="LRR_8"/>
    <property type="match status" value="1"/>
</dbReference>
<dbReference type="InterPro" id="IPR000372">
    <property type="entry name" value="LRRNT"/>
</dbReference>
<evidence type="ECO:0000259" key="14">
    <source>
        <dbReference type="PROSITE" id="PS50835"/>
    </source>
</evidence>
<name>A0A2G9SAX6_AQUCT</name>
<reference evidence="15" key="1">
    <citation type="submission" date="2017-08" db="EMBL/GenBank/DDBJ databases">
        <title>Assembly of the North American Bullfrog Genome.</title>
        <authorList>
            <person name="Warren R.L."/>
            <person name="Vandervalk B.P."/>
            <person name="Kucuk E."/>
            <person name="Birol I."/>
            <person name="Helbing C."/>
            <person name="Pandoh P."/>
            <person name="Behsaz B."/>
            <person name="Mohamadi H."/>
            <person name="Chu J."/>
            <person name="Jackman S."/>
            <person name="Hammond S.A."/>
            <person name="Veldhoen N."/>
            <person name="Kirk H."/>
            <person name="Zhao Y."/>
            <person name="Coope R."/>
            <person name="Pleasance S."/>
            <person name="Moore R."/>
            <person name="Holt R."/>
        </authorList>
    </citation>
    <scope>NUCLEOTIDE SEQUENCE</scope>
    <source>
        <strain evidence="15">Bruno</strain>
        <tissue evidence="15">Liver</tissue>
    </source>
</reference>
<feature type="compositionally biased region" description="Low complexity" evidence="13">
    <location>
        <begin position="821"/>
        <end position="830"/>
    </location>
</feature>
<dbReference type="SMART" id="SM00369">
    <property type="entry name" value="LRR_TYP"/>
    <property type="match status" value="6"/>
</dbReference>
<evidence type="ECO:0000256" key="1">
    <source>
        <dbReference type="ARBA" id="ARBA00004167"/>
    </source>
</evidence>
<feature type="region of interest" description="Disordered" evidence="13">
    <location>
        <begin position="1501"/>
        <end position="1521"/>
    </location>
</feature>
<dbReference type="FunFam" id="2.60.40.10:FF:001433">
    <property type="entry name" value="Matrix remodeling associated 5"/>
    <property type="match status" value="1"/>
</dbReference>
<protein>
    <recommendedName>
        <fullName evidence="14">Ig-like domain-containing protein</fullName>
    </recommendedName>
</protein>
<keyword evidence="8" id="KW-1133">Transmembrane helix</keyword>
<evidence type="ECO:0000256" key="4">
    <source>
        <dbReference type="ARBA" id="ARBA00022614"/>
    </source>
</evidence>
<dbReference type="SUPFAM" id="SSF52058">
    <property type="entry name" value="L domain-like"/>
    <property type="match status" value="1"/>
</dbReference>
<dbReference type="CDD" id="cd00096">
    <property type="entry name" value="Ig"/>
    <property type="match status" value="2"/>
</dbReference>
<evidence type="ECO:0000256" key="11">
    <source>
        <dbReference type="ARBA" id="ARBA00023180"/>
    </source>
</evidence>
<dbReference type="SUPFAM" id="SSF48726">
    <property type="entry name" value="Immunoglobulin"/>
    <property type="match status" value="12"/>
</dbReference>
<evidence type="ECO:0000256" key="5">
    <source>
        <dbReference type="ARBA" id="ARBA00022692"/>
    </source>
</evidence>
<dbReference type="FunFam" id="2.60.40.10:FF:000621">
    <property type="entry name" value="Immunoglobulin superfamily member 10"/>
    <property type="match status" value="1"/>
</dbReference>
<feature type="domain" description="Ig-like" evidence="14">
    <location>
        <begin position="1851"/>
        <end position="1952"/>
    </location>
</feature>
<dbReference type="Gene3D" id="2.60.40.10">
    <property type="entry name" value="Immunoglobulins"/>
    <property type="match status" value="12"/>
</dbReference>
<accession>A0A2G9SAX6</accession>
<dbReference type="EMBL" id="KV926938">
    <property type="protein sequence ID" value="PIO36591.1"/>
    <property type="molecule type" value="Genomic_DNA"/>
</dbReference>
<dbReference type="FunFam" id="2.60.40.10:FF:000076">
    <property type="entry name" value="Leucine-rich repeat and Ig domain-containing 4"/>
    <property type="match status" value="1"/>
</dbReference>
<keyword evidence="5" id="KW-0812">Transmembrane</keyword>
<comment type="subcellular location">
    <subcellularLocation>
        <location evidence="1">Membrane</location>
        <topology evidence="1">Single-pass membrane protein</topology>
    </subcellularLocation>
    <subcellularLocation>
        <location evidence="2">Secreted</location>
    </subcellularLocation>
</comment>
<proteinExistence type="predicted"/>
<keyword evidence="4" id="KW-0433">Leucine-rich repeat</keyword>
<feature type="domain" description="Ig-like" evidence="14">
    <location>
        <begin position="1958"/>
        <end position="2051"/>
    </location>
</feature>
<feature type="domain" description="Ig-like" evidence="14">
    <location>
        <begin position="584"/>
        <end position="677"/>
    </location>
</feature>
<keyword evidence="11" id="KW-0325">Glycoprotein</keyword>
<dbReference type="InterPro" id="IPR050467">
    <property type="entry name" value="LRFN"/>
</dbReference>
<dbReference type="OrthoDB" id="676979at2759"/>
<evidence type="ECO:0000256" key="6">
    <source>
        <dbReference type="ARBA" id="ARBA00022729"/>
    </source>
</evidence>
<evidence type="ECO:0000256" key="9">
    <source>
        <dbReference type="ARBA" id="ARBA00023136"/>
    </source>
</evidence>
<feature type="compositionally biased region" description="Basic and acidic residues" evidence="13">
    <location>
        <begin position="1501"/>
        <end position="1510"/>
    </location>
</feature>
<dbReference type="SMART" id="SM00082">
    <property type="entry name" value="LRRCT"/>
    <property type="match status" value="1"/>
</dbReference>
<feature type="region of interest" description="Disordered" evidence="13">
    <location>
        <begin position="821"/>
        <end position="841"/>
    </location>
</feature>
<evidence type="ECO:0000256" key="3">
    <source>
        <dbReference type="ARBA" id="ARBA00022525"/>
    </source>
</evidence>
<dbReference type="FunFam" id="2.60.40.10:FF:001377">
    <property type="entry name" value="Matrix remodeling associated 5"/>
    <property type="match status" value="1"/>
</dbReference>
<dbReference type="InterPro" id="IPR013783">
    <property type="entry name" value="Ig-like_fold"/>
</dbReference>
<dbReference type="FunFam" id="2.60.40.10:FF:001402">
    <property type="entry name" value="Matrix remodeling associated 5"/>
    <property type="match status" value="1"/>
</dbReference>
<feature type="domain" description="Ig-like" evidence="14">
    <location>
        <begin position="2054"/>
        <end position="2148"/>
    </location>
</feature>
<dbReference type="FunFam" id="2.60.40.10:FF:001306">
    <property type="entry name" value="Matrix remodeling associated 5"/>
    <property type="match status" value="1"/>
</dbReference>
<evidence type="ECO:0000256" key="12">
    <source>
        <dbReference type="ARBA" id="ARBA00023319"/>
    </source>
</evidence>
<feature type="domain" description="Ig-like" evidence="14">
    <location>
        <begin position="2644"/>
        <end position="2734"/>
    </location>
</feature>
<dbReference type="GO" id="GO:0016020">
    <property type="term" value="C:membrane"/>
    <property type="evidence" value="ECO:0007669"/>
    <property type="project" value="UniProtKB-SubCell"/>
</dbReference>
<feature type="domain" description="Ig-like" evidence="14">
    <location>
        <begin position="2448"/>
        <end position="2544"/>
    </location>
</feature>
<evidence type="ECO:0000256" key="13">
    <source>
        <dbReference type="SAM" id="MobiDB-lite"/>
    </source>
</evidence>
<dbReference type="Gene3D" id="3.80.10.10">
    <property type="entry name" value="Ribonuclease Inhibitor"/>
    <property type="match status" value="2"/>
</dbReference>
<feature type="domain" description="Ig-like" evidence="14">
    <location>
        <begin position="2354"/>
        <end position="2440"/>
    </location>
</feature>
<dbReference type="FunFam" id="3.80.10.10:FF:000103">
    <property type="entry name" value="Immunoglobulin superfamily member 10"/>
    <property type="match status" value="1"/>
</dbReference>
<dbReference type="PROSITE" id="PS50835">
    <property type="entry name" value="IG_LIKE"/>
    <property type="match status" value="12"/>
</dbReference>
<dbReference type="GO" id="GO:0005576">
    <property type="term" value="C:extracellular region"/>
    <property type="evidence" value="ECO:0007669"/>
    <property type="project" value="UniProtKB-SubCell"/>
</dbReference>
<feature type="domain" description="Ig-like" evidence="14">
    <location>
        <begin position="2151"/>
        <end position="2247"/>
    </location>
</feature>
<dbReference type="Pfam" id="PF07679">
    <property type="entry name" value="I-set"/>
    <property type="match status" value="6"/>
</dbReference>
<evidence type="ECO:0000256" key="8">
    <source>
        <dbReference type="ARBA" id="ARBA00022989"/>
    </source>
</evidence>
<evidence type="ECO:0000256" key="10">
    <source>
        <dbReference type="ARBA" id="ARBA00023157"/>
    </source>
</evidence>
<dbReference type="SMART" id="SM00408">
    <property type="entry name" value="IGc2"/>
    <property type="match status" value="12"/>
</dbReference>
<feature type="domain" description="Ig-like" evidence="14">
    <location>
        <begin position="2740"/>
        <end position="2833"/>
    </location>
</feature>
<feature type="domain" description="Ig-like" evidence="14">
    <location>
        <begin position="2550"/>
        <end position="2639"/>
    </location>
</feature>